<comment type="caution">
    <text evidence="1">The sequence shown here is derived from an EMBL/GenBank/DDBJ whole genome shotgun (WGS) entry which is preliminary data.</text>
</comment>
<dbReference type="EMBL" id="CM041531">
    <property type="protein sequence ID" value="KAI3377031.1"/>
    <property type="molecule type" value="Genomic_DNA"/>
</dbReference>
<evidence type="ECO:0000313" key="2">
    <source>
        <dbReference type="Proteomes" id="UP000831701"/>
    </source>
</evidence>
<sequence length="586" mass="65417">MNIQVLPEHKLSSVAPLKQCNVEKKEVELILVKDQNGVQYTSSSIIPTPGRHAGPPGSEDDRETWGKKIDFLLSVIGFAVDLANVWRFPYLCYKNGGGVGYTVILIALYVGFYYNVIIAWSLYYLFSSMTNELPWLKCGNSWNSVNCTDPKYINGSVLGNGTSYSKYKITPAAEYYERGVLHLHESKGIQDLGLPRWELSLCLIIVVFILYFSLWKGVKSSGKVVYITATMPYVVLFVLLIRGITLPGSIEGIKAYLHIDFKRLNNLEVWIDAATQIFYSLGAGFGVLIAFASYNKFDNNCYRDALLTSTVNCVTSFFSGFAIFSVLGYMAKKHGVRIEDVATEGAGLVFIIYPEAISTLPGSTFWAIVFFIMLLTLGIDSSMGGMEAVITGLTDDFKILKRNRKLFTFATAFGTFLVALLCITNGGIYVLTLLDKYAAGTSILFGVLIEAIGVSWFYGVDRFSEDIERMMGFKPGLYWRLCWKFVSPAFLLFVVIASALTASGLKYDEYVFPTWSNVVGWGVAMSSMLFVPCYAVYKFLSVPGTFKERIAYCITPEHEHHMVAEGNVRQFKRGNSPAQLDRNGYF</sequence>
<proteinExistence type="predicted"/>
<gene>
    <name evidence="1" type="ORF">L3Q82_000247</name>
</gene>
<protein>
    <submittedName>
        <fullName evidence="1">Uncharacterized protein</fullName>
    </submittedName>
</protein>
<name>A0ACB8XAT7_9TELE</name>
<keyword evidence="2" id="KW-1185">Reference proteome</keyword>
<evidence type="ECO:0000313" key="1">
    <source>
        <dbReference type="EMBL" id="KAI3377031.1"/>
    </source>
</evidence>
<dbReference type="Proteomes" id="UP000831701">
    <property type="component" value="Chromosome 1"/>
</dbReference>
<organism evidence="1 2">
    <name type="scientific">Scortum barcoo</name>
    <name type="common">barcoo grunter</name>
    <dbReference type="NCBI Taxonomy" id="214431"/>
    <lineage>
        <taxon>Eukaryota</taxon>
        <taxon>Metazoa</taxon>
        <taxon>Chordata</taxon>
        <taxon>Craniata</taxon>
        <taxon>Vertebrata</taxon>
        <taxon>Euteleostomi</taxon>
        <taxon>Actinopterygii</taxon>
        <taxon>Neopterygii</taxon>
        <taxon>Teleostei</taxon>
        <taxon>Neoteleostei</taxon>
        <taxon>Acanthomorphata</taxon>
        <taxon>Eupercaria</taxon>
        <taxon>Centrarchiformes</taxon>
        <taxon>Terapontoidei</taxon>
        <taxon>Terapontidae</taxon>
        <taxon>Scortum</taxon>
    </lineage>
</organism>
<accession>A0ACB8XAT7</accession>
<reference evidence="1" key="1">
    <citation type="submission" date="2022-04" db="EMBL/GenBank/DDBJ databases">
        <title>Jade perch genome.</title>
        <authorList>
            <person name="Chao B."/>
        </authorList>
    </citation>
    <scope>NUCLEOTIDE SEQUENCE</scope>
    <source>
        <strain evidence="1">CB-2022</strain>
    </source>
</reference>